<dbReference type="EMBL" id="JAEAOA010000114">
    <property type="protein sequence ID" value="KAK3580478.1"/>
    <property type="molecule type" value="Genomic_DNA"/>
</dbReference>
<evidence type="ECO:0000313" key="3">
    <source>
        <dbReference type="Proteomes" id="UP001195483"/>
    </source>
</evidence>
<sequence>MGDNRGVKRERESPLWTPQKKTRSDLCVPTNPSPCHVPFKSINTSPWQKAFPNVERNTREGQKANLDALLNVKPQKEYLTDHSRDASGLDSSKGSGDSSFLAKVENRIKEPSHVLDSSFEFHQEQNLDFDSSFDNWEPFANSSFVEVDESCEDCQRKLDYFLGPSNPCVYHAKRLSQQRITNASHTSGTIDETDMSVRTSSDENQSASQTSWQFPNGMSSTKQKFWNTLGCIKSIVQTPFRYLSRSWENSGIIGASSFQSVERNSNSSTLDRSLKASMLLRNSISDLSSSLSDVLDTLE</sequence>
<gene>
    <name evidence="2" type="ORF">CHS0354_001079</name>
</gene>
<evidence type="ECO:0000256" key="1">
    <source>
        <dbReference type="SAM" id="MobiDB-lite"/>
    </source>
</evidence>
<name>A0AAE0RVJ7_9BIVA</name>
<feature type="region of interest" description="Disordered" evidence="1">
    <location>
        <begin position="1"/>
        <end position="32"/>
    </location>
</feature>
<feature type="region of interest" description="Disordered" evidence="1">
    <location>
        <begin position="77"/>
        <end position="97"/>
    </location>
</feature>
<keyword evidence="3" id="KW-1185">Reference proteome</keyword>
<proteinExistence type="predicted"/>
<reference evidence="2" key="2">
    <citation type="journal article" date="2021" name="Genome Biol. Evol.">
        <title>Developing a high-quality reference genome for a parasitic bivalve with doubly uniparental inheritance (Bivalvia: Unionida).</title>
        <authorList>
            <person name="Smith C.H."/>
        </authorList>
    </citation>
    <scope>NUCLEOTIDE SEQUENCE</scope>
    <source>
        <strain evidence="2">CHS0354</strain>
        <tissue evidence="2">Mantle</tissue>
    </source>
</reference>
<reference evidence="2" key="3">
    <citation type="submission" date="2023-05" db="EMBL/GenBank/DDBJ databases">
        <authorList>
            <person name="Smith C.H."/>
        </authorList>
    </citation>
    <scope>NUCLEOTIDE SEQUENCE</scope>
    <source>
        <strain evidence="2">CHS0354</strain>
        <tissue evidence="2">Mantle</tissue>
    </source>
</reference>
<feature type="compositionally biased region" description="Basic and acidic residues" evidence="1">
    <location>
        <begin position="77"/>
        <end position="87"/>
    </location>
</feature>
<reference evidence="2" key="1">
    <citation type="journal article" date="2021" name="Genome Biol. Evol.">
        <title>A High-Quality Reference Genome for a Parasitic Bivalve with Doubly Uniparental Inheritance (Bivalvia: Unionida).</title>
        <authorList>
            <person name="Smith C.H."/>
        </authorList>
    </citation>
    <scope>NUCLEOTIDE SEQUENCE</scope>
    <source>
        <strain evidence="2">CHS0354</strain>
    </source>
</reference>
<accession>A0AAE0RVJ7</accession>
<protein>
    <submittedName>
        <fullName evidence="2">Uncharacterized protein</fullName>
    </submittedName>
</protein>
<evidence type="ECO:0000313" key="2">
    <source>
        <dbReference type="EMBL" id="KAK3580478.1"/>
    </source>
</evidence>
<feature type="region of interest" description="Disordered" evidence="1">
    <location>
        <begin position="181"/>
        <end position="215"/>
    </location>
</feature>
<organism evidence="2 3">
    <name type="scientific">Potamilus streckersoni</name>
    <dbReference type="NCBI Taxonomy" id="2493646"/>
    <lineage>
        <taxon>Eukaryota</taxon>
        <taxon>Metazoa</taxon>
        <taxon>Spiralia</taxon>
        <taxon>Lophotrochozoa</taxon>
        <taxon>Mollusca</taxon>
        <taxon>Bivalvia</taxon>
        <taxon>Autobranchia</taxon>
        <taxon>Heteroconchia</taxon>
        <taxon>Palaeoheterodonta</taxon>
        <taxon>Unionida</taxon>
        <taxon>Unionoidea</taxon>
        <taxon>Unionidae</taxon>
        <taxon>Ambleminae</taxon>
        <taxon>Lampsilini</taxon>
        <taxon>Potamilus</taxon>
    </lineage>
</organism>
<dbReference type="Proteomes" id="UP001195483">
    <property type="component" value="Unassembled WGS sequence"/>
</dbReference>
<feature type="compositionally biased region" description="Basic and acidic residues" evidence="1">
    <location>
        <begin position="1"/>
        <end position="13"/>
    </location>
</feature>
<feature type="compositionally biased region" description="Low complexity" evidence="1">
    <location>
        <begin position="88"/>
        <end position="97"/>
    </location>
</feature>
<dbReference type="AlphaFoldDB" id="A0AAE0RVJ7"/>
<comment type="caution">
    <text evidence="2">The sequence shown here is derived from an EMBL/GenBank/DDBJ whole genome shotgun (WGS) entry which is preliminary data.</text>
</comment>